<gene>
    <name evidence="3" type="ORF">B0T25DRAFT_75661</name>
</gene>
<dbReference type="InterPro" id="IPR016084">
    <property type="entry name" value="Haem_Oase-like_multi-hlx"/>
</dbReference>
<evidence type="ECO:0000256" key="1">
    <source>
        <dbReference type="SAM" id="MobiDB-lite"/>
    </source>
</evidence>
<proteinExistence type="predicted"/>
<keyword evidence="2" id="KW-0732">Signal</keyword>
<reference evidence="3" key="1">
    <citation type="journal article" date="2023" name="Mol. Phylogenet. Evol.">
        <title>Genome-scale phylogeny and comparative genomics of the fungal order Sordariales.</title>
        <authorList>
            <person name="Hensen N."/>
            <person name="Bonometti L."/>
            <person name="Westerberg I."/>
            <person name="Brannstrom I.O."/>
            <person name="Guillou S."/>
            <person name="Cros-Aarteil S."/>
            <person name="Calhoun S."/>
            <person name="Haridas S."/>
            <person name="Kuo A."/>
            <person name="Mondo S."/>
            <person name="Pangilinan J."/>
            <person name="Riley R."/>
            <person name="LaButti K."/>
            <person name="Andreopoulos B."/>
            <person name="Lipzen A."/>
            <person name="Chen C."/>
            <person name="Yan M."/>
            <person name="Daum C."/>
            <person name="Ng V."/>
            <person name="Clum A."/>
            <person name="Steindorff A."/>
            <person name="Ohm R.A."/>
            <person name="Martin F."/>
            <person name="Silar P."/>
            <person name="Natvig D.O."/>
            <person name="Lalanne C."/>
            <person name="Gautier V."/>
            <person name="Ament-Velasquez S.L."/>
            <person name="Kruys A."/>
            <person name="Hutchinson M.I."/>
            <person name="Powell A.J."/>
            <person name="Barry K."/>
            <person name="Miller A.N."/>
            <person name="Grigoriev I.V."/>
            <person name="Debuchy R."/>
            <person name="Gladieux P."/>
            <person name="Hiltunen Thoren M."/>
            <person name="Johannesson H."/>
        </authorList>
    </citation>
    <scope>NUCLEOTIDE SEQUENCE</scope>
    <source>
        <strain evidence="3">CBS 955.72</strain>
    </source>
</reference>
<dbReference type="SMART" id="SM01236">
    <property type="entry name" value="Haem_oxygenase_2"/>
    <property type="match status" value="1"/>
</dbReference>
<evidence type="ECO:0000313" key="4">
    <source>
        <dbReference type="Proteomes" id="UP001275084"/>
    </source>
</evidence>
<feature type="compositionally biased region" description="Basic and acidic residues" evidence="1">
    <location>
        <begin position="35"/>
        <end position="47"/>
    </location>
</feature>
<accession>A0AAJ0HNZ1</accession>
<dbReference type="Proteomes" id="UP001275084">
    <property type="component" value="Unassembled WGS sequence"/>
</dbReference>
<sequence length="725" mass="81598">MASLRMLLFGISLALALAVYSFYQSRTRERHHNGRPTEKRQSKRLETKKQERLELFKSMYHKVQNLELFPDVLPEARHLLLSLLSQGLLMTRYKPHAHSILDINKFDPDLLRKFIEDKQAHVGREFESYIRRREAGAGQDLFTSFDGARQFLKNSAPWNYTDGAWLARVHKITTPFALRGVTKNAWQILSEELGDGDLAKNHVALYRDLLRSVGVDLPPGNAADFIHPRHGLEDESIWRYSIGQLLVSVFPNDFLPEILGFNLFYEQPHLGVLKANKELPEFGVSPYYYVLHISIDNADSGHCAMAVGNIASFMRVVQETGLMDPASAWKRVQAGYCLGLSLDDKETIHDYEEELVGLLRRKAGVASKIHCTSRARIGGRSLSAWLSSDHQGEEEEEEDDDAFLTALANSKPWVYRGNSSKSLLMRELSWRGRMFGAFTHRETELMRTWIDSLGPKDGAAPAEERYWSLVGGFTTVEKMFSPPRRDAAVTHPAFPPDEIPPWSTATEPVHHFTPRPPMTLAQAPGAAAAGRLGILLPLWFAHPCLLENTVSSPHQTITPLFSKCLRLLRAENGFAPEGTGIACMDEQLRPPRYSPDIVDLGLEMVRRHALPEPTCLGDVLGPPDAEDPGDAARFAHALLSWAQRPMRNVAFLLGLARAFLDLEAWVAGDEGLLAREQRDALRLMVDRKANVFDQCVDELRADELKFREFAGGYEHGRAELDRLLG</sequence>
<name>A0AAJ0HNZ1_9PEZI</name>
<keyword evidence="4" id="KW-1185">Reference proteome</keyword>
<evidence type="ECO:0000256" key="2">
    <source>
        <dbReference type="SAM" id="SignalP"/>
    </source>
</evidence>
<organism evidence="3 4">
    <name type="scientific">Lasiosphaeria hispida</name>
    <dbReference type="NCBI Taxonomy" id="260671"/>
    <lineage>
        <taxon>Eukaryota</taxon>
        <taxon>Fungi</taxon>
        <taxon>Dikarya</taxon>
        <taxon>Ascomycota</taxon>
        <taxon>Pezizomycotina</taxon>
        <taxon>Sordariomycetes</taxon>
        <taxon>Sordariomycetidae</taxon>
        <taxon>Sordariales</taxon>
        <taxon>Lasiosphaeriaceae</taxon>
        <taxon>Lasiosphaeria</taxon>
    </lineage>
</organism>
<feature type="chain" id="PRO_5042477071" evidence="2">
    <location>
        <begin position="19"/>
        <end position="725"/>
    </location>
</feature>
<dbReference type="AlphaFoldDB" id="A0AAJ0HNZ1"/>
<comment type="caution">
    <text evidence="3">The sequence shown here is derived from an EMBL/GenBank/DDBJ whole genome shotgun (WGS) entry which is preliminary data.</text>
</comment>
<dbReference type="Pfam" id="PF14518">
    <property type="entry name" value="Haem_oxygenas_2"/>
    <property type="match status" value="1"/>
</dbReference>
<feature type="signal peptide" evidence="2">
    <location>
        <begin position="1"/>
        <end position="18"/>
    </location>
</feature>
<dbReference type="Gene3D" id="1.20.910.10">
    <property type="entry name" value="Heme oxygenase-like"/>
    <property type="match status" value="1"/>
</dbReference>
<feature type="region of interest" description="Disordered" evidence="1">
    <location>
        <begin position="28"/>
        <end position="47"/>
    </location>
</feature>
<dbReference type="EMBL" id="JAUIQD010000002">
    <property type="protein sequence ID" value="KAK3358794.1"/>
    <property type="molecule type" value="Genomic_DNA"/>
</dbReference>
<protein>
    <submittedName>
        <fullName evidence="3">Uncharacterized protein</fullName>
    </submittedName>
</protein>
<reference evidence="3" key="2">
    <citation type="submission" date="2023-06" db="EMBL/GenBank/DDBJ databases">
        <authorList>
            <consortium name="Lawrence Berkeley National Laboratory"/>
            <person name="Haridas S."/>
            <person name="Hensen N."/>
            <person name="Bonometti L."/>
            <person name="Westerberg I."/>
            <person name="Brannstrom I.O."/>
            <person name="Guillou S."/>
            <person name="Cros-Aarteil S."/>
            <person name="Calhoun S."/>
            <person name="Kuo A."/>
            <person name="Mondo S."/>
            <person name="Pangilinan J."/>
            <person name="Riley R."/>
            <person name="Labutti K."/>
            <person name="Andreopoulos B."/>
            <person name="Lipzen A."/>
            <person name="Chen C."/>
            <person name="Yanf M."/>
            <person name="Daum C."/>
            <person name="Ng V."/>
            <person name="Clum A."/>
            <person name="Steindorff A."/>
            <person name="Ohm R."/>
            <person name="Martin F."/>
            <person name="Silar P."/>
            <person name="Natvig D."/>
            <person name="Lalanne C."/>
            <person name="Gautier V."/>
            <person name="Ament-Velasquez S.L."/>
            <person name="Kruys A."/>
            <person name="Hutchinson M.I."/>
            <person name="Powell A.J."/>
            <person name="Barry K."/>
            <person name="Miller A.N."/>
            <person name="Grigoriev I.V."/>
            <person name="Debuchy R."/>
            <person name="Gladieux P."/>
            <person name="Thoren M.H."/>
            <person name="Johannesson H."/>
        </authorList>
    </citation>
    <scope>NUCLEOTIDE SEQUENCE</scope>
    <source>
        <strain evidence="3">CBS 955.72</strain>
    </source>
</reference>
<evidence type="ECO:0000313" key="3">
    <source>
        <dbReference type="EMBL" id="KAK3358794.1"/>
    </source>
</evidence>